<name>A0A667Z636_9TELE</name>
<keyword evidence="6" id="KW-1185">Reference proteome</keyword>
<organism evidence="5 6">
    <name type="scientific">Myripristis murdjan</name>
    <name type="common">pinecone soldierfish</name>
    <dbReference type="NCBI Taxonomy" id="586833"/>
    <lineage>
        <taxon>Eukaryota</taxon>
        <taxon>Metazoa</taxon>
        <taxon>Chordata</taxon>
        <taxon>Craniata</taxon>
        <taxon>Vertebrata</taxon>
        <taxon>Euteleostomi</taxon>
        <taxon>Actinopterygii</taxon>
        <taxon>Neopterygii</taxon>
        <taxon>Teleostei</taxon>
        <taxon>Neoteleostei</taxon>
        <taxon>Acanthomorphata</taxon>
        <taxon>Holocentriformes</taxon>
        <taxon>Holocentridae</taxon>
        <taxon>Myripristis</taxon>
    </lineage>
</organism>
<dbReference type="InterPro" id="IPR050671">
    <property type="entry name" value="CD300_family_receptors"/>
</dbReference>
<dbReference type="InterPro" id="IPR013106">
    <property type="entry name" value="Ig_V-set"/>
</dbReference>
<reference evidence="5" key="1">
    <citation type="submission" date="2019-06" db="EMBL/GenBank/DDBJ databases">
        <authorList>
            <consortium name="Wellcome Sanger Institute Data Sharing"/>
        </authorList>
    </citation>
    <scope>NUCLEOTIDE SEQUENCE [LARGE SCALE GENOMIC DNA]</scope>
</reference>
<sequence length="245" mass="28199">CHEYALAISFGIHSITTVNNVSVRAGGSISIPCLYDTRYKNHVKYLCKGSYWLWCSYEVKTNQPSTPGRFSISDDKKQRIFTVTINDLMAEDTDYWCAVEIKPWPDKKQKLNLSVSEGFNGGSSISIPCFYDPRYKNHVKYLCKGAGWYGCTYEVKTNQPSTSGRFSISDDKKQRIFAVTINDLTAADTDYWCIVEINNGLSLYFLWTDEVVQTGKHLCDGVWIHRQDSSDHQRQYWKCCQCDYE</sequence>
<dbReference type="PANTHER" id="PTHR11860">
    <property type="entry name" value="POLYMERIC-IMMUNOGLOBULIN RECEPTOR"/>
    <property type="match status" value="1"/>
</dbReference>
<dbReference type="PANTHER" id="PTHR11860:SF118">
    <property type="entry name" value="CMRF35-LIKE MOLECULE 3-RELATED"/>
    <property type="match status" value="1"/>
</dbReference>
<dbReference type="Proteomes" id="UP000472263">
    <property type="component" value="Chromosome 15"/>
</dbReference>
<evidence type="ECO:0000313" key="6">
    <source>
        <dbReference type="Proteomes" id="UP000472263"/>
    </source>
</evidence>
<keyword evidence="3" id="KW-0472">Membrane</keyword>
<dbReference type="Pfam" id="PF07686">
    <property type="entry name" value="V-set"/>
    <property type="match status" value="1"/>
</dbReference>
<evidence type="ECO:0000313" key="5">
    <source>
        <dbReference type="Ensembl" id="ENSMMDP00005035677.1"/>
    </source>
</evidence>
<accession>A0A667Z636</accession>
<dbReference type="GO" id="GO:0005886">
    <property type="term" value="C:plasma membrane"/>
    <property type="evidence" value="ECO:0007669"/>
    <property type="project" value="TreeGrafter"/>
</dbReference>
<dbReference type="InterPro" id="IPR013783">
    <property type="entry name" value="Ig-like_fold"/>
</dbReference>
<evidence type="ECO:0000256" key="1">
    <source>
        <dbReference type="ARBA" id="ARBA00004370"/>
    </source>
</evidence>
<dbReference type="SUPFAM" id="SSF48726">
    <property type="entry name" value="Immunoglobulin"/>
    <property type="match status" value="2"/>
</dbReference>
<dbReference type="GeneTree" id="ENSGT00950000182977"/>
<dbReference type="AlphaFoldDB" id="A0A667Z636"/>
<feature type="domain" description="Immunoglobulin" evidence="4">
    <location>
        <begin position="18"/>
        <end position="116"/>
    </location>
</feature>
<keyword evidence="2" id="KW-0812">Transmembrane</keyword>
<evidence type="ECO:0000256" key="2">
    <source>
        <dbReference type="ARBA" id="ARBA00022692"/>
    </source>
</evidence>
<dbReference type="InterPro" id="IPR003599">
    <property type="entry name" value="Ig_sub"/>
</dbReference>
<protein>
    <recommendedName>
        <fullName evidence="4">Immunoglobulin domain-containing protein</fullName>
    </recommendedName>
</protein>
<reference evidence="5" key="3">
    <citation type="submission" date="2025-09" db="UniProtKB">
        <authorList>
            <consortium name="Ensembl"/>
        </authorList>
    </citation>
    <scope>IDENTIFICATION</scope>
</reference>
<comment type="subcellular location">
    <subcellularLocation>
        <location evidence="1">Membrane</location>
    </subcellularLocation>
</comment>
<dbReference type="CDD" id="cd05716">
    <property type="entry name" value="IgV_pIgR_like"/>
    <property type="match status" value="1"/>
</dbReference>
<reference evidence="5" key="2">
    <citation type="submission" date="2025-08" db="UniProtKB">
        <authorList>
            <consortium name="Ensembl"/>
        </authorList>
    </citation>
    <scope>IDENTIFICATION</scope>
</reference>
<dbReference type="Ensembl" id="ENSMMDT00005036456.1">
    <property type="protein sequence ID" value="ENSMMDP00005035677.1"/>
    <property type="gene ID" value="ENSMMDG00005016752.1"/>
</dbReference>
<dbReference type="SMART" id="SM00409">
    <property type="entry name" value="IG"/>
    <property type="match status" value="1"/>
</dbReference>
<dbReference type="InterPro" id="IPR036179">
    <property type="entry name" value="Ig-like_dom_sf"/>
</dbReference>
<evidence type="ECO:0000256" key="3">
    <source>
        <dbReference type="ARBA" id="ARBA00023136"/>
    </source>
</evidence>
<evidence type="ECO:0000259" key="4">
    <source>
        <dbReference type="SMART" id="SM00409"/>
    </source>
</evidence>
<proteinExistence type="predicted"/>
<dbReference type="GO" id="GO:0004888">
    <property type="term" value="F:transmembrane signaling receptor activity"/>
    <property type="evidence" value="ECO:0007669"/>
    <property type="project" value="TreeGrafter"/>
</dbReference>
<dbReference type="Gene3D" id="2.60.40.10">
    <property type="entry name" value="Immunoglobulins"/>
    <property type="match status" value="2"/>
</dbReference>